<evidence type="ECO:0000256" key="1">
    <source>
        <dbReference type="ARBA" id="ARBA00004850"/>
    </source>
</evidence>
<evidence type="ECO:0000256" key="5">
    <source>
        <dbReference type="NCBIfam" id="TIGR00746"/>
    </source>
</evidence>
<dbReference type="GO" id="GO:0008804">
    <property type="term" value="F:carbamate kinase activity"/>
    <property type="evidence" value="ECO:0007669"/>
    <property type="project" value="UniProtKB-UniRule"/>
</dbReference>
<evidence type="ECO:0000259" key="7">
    <source>
        <dbReference type="Pfam" id="PF00696"/>
    </source>
</evidence>
<protein>
    <recommendedName>
        <fullName evidence="5 6">Carbamate kinase</fullName>
    </recommendedName>
</protein>
<dbReference type="SUPFAM" id="SSF53633">
    <property type="entry name" value="Carbamate kinase-like"/>
    <property type="match status" value="1"/>
</dbReference>
<organism evidence="8 9">
    <name type="scientific">Paenirhodobacter huangdaonensis</name>
    <dbReference type="NCBI Taxonomy" id="2501515"/>
    <lineage>
        <taxon>Bacteria</taxon>
        <taxon>Pseudomonadati</taxon>
        <taxon>Pseudomonadota</taxon>
        <taxon>Alphaproteobacteria</taxon>
        <taxon>Rhodobacterales</taxon>
        <taxon>Rhodobacter group</taxon>
        <taxon>Paenirhodobacter</taxon>
    </lineage>
</organism>
<evidence type="ECO:0000256" key="6">
    <source>
        <dbReference type="PIRNR" id="PIRNR000723"/>
    </source>
</evidence>
<evidence type="ECO:0000256" key="2">
    <source>
        <dbReference type="ARBA" id="ARBA00011066"/>
    </source>
</evidence>
<evidence type="ECO:0000313" key="9">
    <source>
        <dbReference type="Proteomes" id="UP000288071"/>
    </source>
</evidence>
<dbReference type="EMBL" id="SAVA01000011">
    <property type="protein sequence ID" value="RWR49542.1"/>
    <property type="molecule type" value="Genomic_DNA"/>
</dbReference>
<dbReference type="FunFam" id="3.40.1160.10:FF:000007">
    <property type="entry name" value="Carbamate kinase"/>
    <property type="match status" value="1"/>
</dbReference>
<dbReference type="PIRSF" id="PIRSF000723">
    <property type="entry name" value="Carbamate_kin"/>
    <property type="match status" value="1"/>
</dbReference>
<reference evidence="8 9" key="2">
    <citation type="submission" date="2019-01" db="EMBL/GenBank/DDBJ databases">
        <title>Sinorhodobacter populi sp. nov. isolated from the symptomatic bark tissue of Populus euramericana canker.</title>
        <authorList>
            <person name="Xu G."/>
        </authorList>
    </citation>
    <scope>NUCLEOTIDE SEQUENCE [LARGE SCALE GENOMIC DNA]</scope>
    <source>
        <strain evidence="8 9">CGMCC 1.12963</strain>
    </source>
</reference>
<dbReference type="InterPro" id="IPR036393">
    <property type="entry name" value="AceGlu_kinase-like_sf"/>
</dbReference>
<dbReference type="GO" id="GO:0005829">
    <property type="term" value="C:cytosol"/>
    <property type="evidence" value="ECO:0007669"/>
    <property type="project" value="TreeGrafter"/>
</dbReference>
<evidence type="ECO:0000256" key="3">
    <source>
        <dbReference type="ARBA" id="ARBA00022679"/>
    </source>
</evidence>
<dbReference type="NCBIfam" id="TIGR00746">
    <property type="entry name" value="arcC"/>
    <property type="match status" value="1"/>
</dbReference>
<dbReference type="InterPro" id="IPR001048">
    <property type="entry name" value="Asp/Glu/Uridylate_kinase"/>
</dbReference>
<proteinExistence type="inferred from homology"/>
<dbReference type="Proteomes" id="UP000288071">
    <property type="component" value="Unassembled WGS sequence"/>
</dbReference>
<evidence type="ECO:0000256" key="4">
    <source>
        <dbReference type="ARBA" id="ARBA00022777"/>
    </source>
</evidence>
<sequence>MLIVAALGGNALLRRGEPMTGENQRANIRAAAAVLAQLVQAGHRLVVTHGNGPQVGLLALQAAATPEAPFPLDVLDAESAGMVGYVLQQELDNALPGHLVTTLLTQVRVDPQDPAFRHPTKPIGPVYDRDEASRLAAARGWTVAPDNDRWRRVVASPAPLEILEAPVLKLLLAQGVIPICVGGGGIPVVTLPQGGLTGIEAVIDKDLASGLLARQLGADMLLMLTDVAAVYRDFGTPQARPLAAVAADALSPADFPAGSMGPKVRAAVDFVQATGGRAGIGRLEDAVAIVAGTAGTLVTASGG</sequence>
<dbReference type="PANTHER" id="PTHR30409:SF1">
    <property type="entry name" value="CARBAMATE KINASE-RELATED"/>
    <property type="match status" value="1"/>
</dbReference>
<dbReference type="InterPro" id="IPR003964">
    <property type="entry name" value="Carb_kinase"/>
</dbReference>
<comment type="pathway">
    <text evidence="1">Amino-acid degradation; L-arginine degradation via ADI pathway.</text>
</comment>
<dbReference type="AlphaFoldDB" id="A0A3S3LK59"/>
<dbReference type="GO" id="GO:0019546">
    <property type="term" value="P:L-arginine deiminase pathway"/>
    <property type="evidence" value="ECO:0007669"/>
    <property type="project" value="TreeGrafter"/>
</dbReference>
<evidence type="ECO:0000313" key="8">
    <source>
        <dbReference type="EMBL" id="RWR49542.1"/>
    </source>
</evidence>
<keyword evidence="3 6" id="KW-0808">Transferase</keyword>
<feature type="domain" description="Aspartate/glutamate/uridylate kinase" evidence="7">
    <location>
        <begin position="1"/>
        <end position="274"/>
    </location>
</feature>
<dbReference type="Pfam" id="PF00696">
    <property type="entry name" value="AA_kinase"/>
    <property type="match status" value="1"/>
</dbReference>
<keyword evidence="9" id="KW-1185">Reference proteome</keyword>
<dbReference type="PRINTS" id="PR01469">
    <property type="entry name" value="CARBMTKINASE"/>
</dbReference>
<accession>A0A3S3LK59</accession>
<dbReference type="CDD" id="cd04235">
    <property type="entry name" value="AAK_CK"/>
    <property type="match status" value="1"/>
</dbReference>
<dbReference type="NCBIfam" id="NF009008">
    <property type="entry name" value="PRK12354.1"/>
    <property type="match status" value="1"/>
</dbReference>
<dbReference type="PANTHER" id="PTHR30409">
    <property type="entry name" value="CARBAMATE KINASE"/>
    <property type="match status" value="1"/>
</dbReference>
<dbReference type="Gene3D" id="3.40.1160.10">
    <property type="entry name" value="Acetylglutamate kinase-like"/>
    <property type="match status" value="1"/>
</dbReference>
<comment type="similarity">
    <text evidence="2 6">Belongs to the carbamate kinase family.</text>
</comment>
<reference evidence="9" key="1">
    <citation type="submission" date="2019-01" db="EMBL/GenBank/DDBJ databases">
        <title>Sinorhodobacter populi sp. nov. isolated from the symptomatic bark tissue of Populus euramericana canker.</title>
        <authorList>
            <person name="Li Y."/>
        </authorList>
    </citation>
    <scope>NUCLEOTIDE SEQUENCE [LARGE SCALE GENOMIC DNA]</scope>
    <source>
        <strain evidence="9">CGMCC 1.12963</strain>
    </source>
</reference>
<name>A0A3S3LK59_9RHOB</name>
<dbReference type="RefSeq" id="WP_128157457.1">
    <property type="nucleotide sequence ID" value="NZ_JBHSOM010000014.1"/>
</dbReference>
<keyword evidence="4 6" id="KW-0418">Kinase</keyword>
<gene>
    <name evidence="8" type="primary">arcC</name>
    <name evidence="8" type="ORF">EOW66_16875</name>
</gene>
<comment type="caution">
    <text evidence="8">The sequence shown here is derived from an EMBL/GenBank/DDBJ whole genome shotgun (WGS) entry which is preliminary data.</text>
</comment>